<name>A0A504Z0Y4_FASGI</name>
<evidence type="ECO:0000313" key="2">
    <source>
        <dbReference type="Proteomes" id="UP000316759"/>
    </source>
</evidence>
<keyword evidence="2" id="KW-1185">Reference proteome</keyword>
<organism evidence="1 2">
    <name type="scientific">Fasciola gigantica</name>
    <name type="common">Giant liver fluke</name>
    <dbReference type="NCBI Taxonomy" id="46835"/>
    <lineage>
        <taxon>Eukaryota</taxon>
        <taxon>Metazoa</taxon>
        <taxon>Spiralia</taxon>
        <taxon>Lophotrochozoa</taxon>
        <taxon>Platyhelminthes</taxon>
        <taxon>Trematoda</taxon>
        <taxon>Digenea</taxon>
        <taxon>Plagiorchiida</taxon>
        <taxon>Echinostomata</taxon>
        <taxon>Echinostomatoidea</taxon>
        <taxon>Fasciolidae</taxon>
        <taxon>Fasciola</taxon>
    </lineage>
</organism>
<protein>
    <submittedName>
        <fullName evidence="1">Uncharacterized protein</fullName>
    </submittedName>
</protein>
<gene>
    <name evidence="1" type="ORF">FGIG_07890</name>
</gene>
<comment type="caution">
    <text evidence="1">The sequence shown here is derived from an EMBL/GenBank/DDBJ whole genome shotgun (WGS) entry which is preliminary data.</text>
</comment>
<dbReference type="EMBL" id="SUNJ01002307">
    <property type="protein sequence ID" value="TPP66081.1"/>
    <property type="molecule type" value="Genomic_DNA"/>
</dbReference>
<evidence type="ECO:0000313" key="1">
    <source>
        <dbReference type="EMBL" id="TPP66081.1"/>
    </source>
</evidence>
<dbReference type="AlphaFoldDB" id="A0A504Z0Y4"/>
<dbReference type="Proteomes" id="UP000316759">
    <property type="component" value="Unassembled WGS sequence"/>
</dbReference>
<sequence>MVDSVFDNISLRELYGNRFRNQTCELSTFRRRLLTKYVPSIISHSSLWCSSARSHFVGSRRWSGPLVQYLRFWTPGFHSR</sequence>
<accession>A0A504Z0Y4</accession>
<reference evidence="1 2" key="1">
    <citation type="submission" date="2019-04" db="EMBL/GenBank/DDBJ databases">
        <title>Annotation for the trematode Fasciola gigantica.</title>
        <authorList>
            <person name="Choi Y.-J."/>
        </authorList>
    </citation>
    <scope>NUCLEOTIDE SEQUENCE [LARGE SCALE GENOMIC DNA]</scope>
    <source>
        <strain evidence="1">Uganda_cow_1</strain>
    </source>
</reference>
<proteinExistence type="predicted"/>